<dbReference type="EMBL" id="CP039543">
    <property type="protein sequence ID" value="QJT08125.1"/>
    <property type="molecule type" value="Genomic_DNA"/>
</dbReference>
<proteinExistence type="predicted"/>
<reference evidence="1 2" key="1">
    <citation type="submission" date="2019-04" db="EMBL/GenBank/DDBJ databases">
        <title>Isolation and culture of sulfate reducing bacteria from the cold seep of the South China Sea.</title>
        <authorList>
            <person name="Sun C."/>
            <person name="Liu R."/>
        </authorList>
    </citation>
    <scope>NUCLEOTIDE SEQUENCE [LARGE SCALE GENOMIC DNA]</scope>
    <source>
        <strain evidence="1 2">CS1</strain>
    </source>
</reference>
<sequence>MSAFAIESQGDGSFGPVSVSGQHNGAGIVHIQATAFDQEFTLSQAQLDHLRDFMPNGVKLSYAGGFNNLPRRVHVQFTKGTIPFTEQATTLILTENGDAWLDTSGNVYYEAD</sequence>
<name>A0ABX6NEV6_9BACT</name>
<evidence type="ECO:0000313" key="2">
    <source>
        <dbReference type="Proteomes" id="UP000503251"/>
    </source>
</evidence>
<dbReference type="Proteomes" id="UP000503251">
    <property type="component" value="Chromosome"/>
</dbReference>
<evidence type="ECO:0000313" key="1">
    <source>
        <dbReference type="EMBL" id="QJT08125.1"/>
    </source>
</evidence>
<accession>A0ABX6NEV6</accession>
<protein>
    <submittedName>
        <fullName evidence="1">Uncharacterized protein</fullName>
    </submittedName>
</protein>
<keyword evidence="2" id="KW-1185">Reference proteome</keyword>
<dbReference type="RefSeq" id="WP_171266636.1">
    <property type="nucleotide sequence ID" value="NZ_CP039543.1"/>
</dbReference>
<organism evidence="1 2">
    <name type="scientific">Oceanidesulfovibrio marinus</name>
    <dbReference type="NCBI Taxonomy" id="370038"/>
    <lineage>
        <taxon>Bacteria</taxon>
        <taxon>Pseudomonadati</taxon>
        <taxon>Thermodesulfobacteriota</taxon>
        <taxon>Desulfovibrionia</taxon>
        <taxon>Desulfovibrionales</taxon>
        <taxon>Desulfovibrionaceae</taxon>
        <taxon>Oceanidesulfovibrio</taxon>
    </lineage>
</organism>
<gene>
    <name evidence="1" type="ORF">E8L03_03950</name>
</gene>